<sequence length="30" mass="3283">MNTAVERYPTPKITSQGIFLVTIQGDGDMV</sequence>
<dbReference type="EMBL" id="CP003607">
    <property type="protein sequence ID" value="AFY83993.1"/>
    <property type="molecule type" value="Genomic_DNA"/>
</dbReference>
<organism evidence="1 2">
    <name type="scientific">Oscillatoria acuminata PCC 6304</name>
    <dbReference type="NCBI Taxonomy" id="56110"/>
    <lineage>
        <taxon>Bacteria</taxon>
        <taxon>Bacillati</taxon>
        <taxon>Cyanobacteriota</taxon>
        <taxon>Cyanophyceae</taxon>
        <taxon>Oscillatoriophycideae</taxon>
        <taxon>Oscillatoriales</taxon>
        <taxon>Oscillatoriaceae</taxon>
        <taxon>Oscillatoria</taxon>
    </lineage>
</organism>
<dbReference type="AlphaFoldDB" id="K9TNL7"/>
<protein>
    <submittedName>
        <fullName evidence="1">Uncharacterized protein</fullName>
    </submittedName>
</protein>
<accession>K9TNL7</accession>
<dbReference type="Proteomes" id="UP000010367">
    <property type="component" value="Chromosome"/>
</dbReference>
<dbReference type="KEGG" id="oac:Oscil6304_4476"/>
<reference evidence="1 2" key="1">
    <citation type="submission" date="2012-06" db="EMBL/GenBank/DDBJ databases">
        <title>Finished chromosome of genome of Oscillatoria acuminata PCC 6304.</title>
        <authorList>
            <consortium name="US DOE Joint Genome Institute"/>
            <person name="Gugger M."/>
            <person name="Coursin T."/>
            <person name="Rippka R."/>
            <person name="Tandeau De Marsac N."/>
            <person name="Huntemann M."/>
            <person name="Wei C.-L."/>
            <person name="Han J."/>
            <person name="Detter J.C."/>
            <person name="Han C."/>
            <person name="Tapia R."/>
            <person name="Davenport K."/>
            <person name="Daligault H."/>
            <person name="Erkkila T."/>
            <person name="Gu W."/>
            <person name="Munk A.C.C."/>
            <person name="Teshima H."/>
            <person name="Xu Y."/>
            <person name="Chain P."/>
            <person name="Chen A."/>
            <person name="Krypides N."/>
            <person name="Mavromatis K."/>
            <person name="Markowitz V."/>
            <person name="Szeto E."/>
            <person name="Ivanova N."/>
            <person name="Mikhailova N."/>
            <person name="Ovchinnikova G."/>
            <person name="Pagani I."/>
            <person name="Pati A."/>
            <person name="Goodwin L."/>
            <person name="Peters L."/>
            <person name="Pitluck S."/>
            <person name="Woyke T."/>
            <person name="Kerfeld C."/>
        </authorList>
    </citation>
    <scope>NUCLEOTIDE SEQUENCE [LARGE SCALE GENOMIC DNA]</scope>
    <source>
        <strain evidence="1 2">PCC 6304</strain>
    </source>
</reference>
<evidence type="ECO:0000313" key="1">
    <source>
        <dbReference type="EMBL" id="AFY83993.1"/>
    </source>
</evidence>
<dbReference type="HOGENOM" id="CLU_3404612_0_0_3"/>
<keyword evidence="2" id="KW-1185">Reference proteome</keyword>
<evidence type="ECO:0000313" key="2">
    <source>
        <dbReference type="Proteomes" id="UP000010367"/>
    </source>
</evidence>
<name>K9TNL7_9CYAN</name>
<proteinExistence type="predicted"/>
<gene>
    <name evidence="1" type="ORF">Oscil6304_4476</name>
</gene>
<dbReference type="InParanoid" id="K9TNL7"/>